<reference evidence="1 2" key="1">
    <citation type="submission" date="2021-07" db="EMBL/GenBank/DDBJ databases">
        <title>Paraburkholderia edwinii protects Aspergillus sp. from phenazines by acting as a toxin sponge.</title>
        <authorList>
            <person name="Dahlstrom K.M."/>
            <person name="Newman D.K."/>
        </authorList>
    </citation>
    <scope>NUCLEOTIDE SEQUENCE [LARGE SCALE GENOMIC DNA]</scope>
    <source>
        <strain evidence="1 2">Pe01</strain>
    </source>
</reference>
<name>A0ABX8UMY7_9BURK</name>
<evidence type="ECO:0000313" key="2">
    <source>
        <dbReference type="Proteomes" id="UP000826462"/>
    </source>
</evidence>
<keyword evidence="2" id="KW-1185">Reference proteome</keyword>
<dbReference type="RefSeq" id="WP_219799671.1">
    <property type="nucleotide sequence ID" value="NZ_CP080095.1"/>
</dbReference>
<proteinExistence type="predicted"/>
<dbReference type="EMBL" id="CP080095">
    <property type="protein sequence ID" value="QYD70356.1"/>
    <property type="molecule type" value="Genomic_DNA"/>
</dbReference>
<organism evidence="1 2">
    <name type="scientific">Paraburkholderia edwinii</name>
    <dbReference type="NCBI Taxonomy" id="2861782"/>
    <lineage>
        <taxon>Bacteria</taxon>
        <taxon>Pseudomonadati</taxon>
        <taxon>Pseudomonadota</taxon>
        <taxon>Betaproteobacteria</taxon>
        <taxon>Burkholderiales</taxon>
        <taxon>Burkholderiaceae</taxon>
        <taxon>Paraburkholderia</taxon>
    </lineage>
</organism>
<evidence type="ECO:0000313" key="1">
    <source>
        <dbReference type="EMBL" id="QYD70356.1"/>
    </source>
</evidence>
<dbReference type="Proteomes" id="UP000826462">
    <property type="component" value="Chromosome 1"/>
</dbReference>
<accession>A0ABX8UMY7</accession>
<gene>
    <name evidence="1" type="ORF">KZJ38_08725</name>
</gene>
<protein>
    <submittedName>
        <fullName evidence="1">Uncharacterized protein</fullName>
    </submittedName>
</protein>
<sequence>MMKPSPILSAEEAEALIHAHKLTIRPMEWVRKKSASNPQWLEFVSVCRIQSEIREDLFFRSQFRAAKTEAIGTASIEFAPIYNAAILAGGERIFALDADNTPHSNRVGRGMAWYRKTLRGRFHLHRWCDEGYGYAEPVDEDLNDIELLVNRFLGLANLSLIDGFRHSLNGMQLSLNI</sequence>